<evidence type="ECO:0000259" key="3">
    <source>
        <dbReference type="PROSITE" id="PS51767"/>
    </source>
</evidence>
<dbReference type="PROSITE" id="PS51767">
    <property type="entry name" value="PEPTIDASE_A1"/>
    <property type="match status" value="1"/>
</dbReference>
<gene>
    <name evidence="4" type="ORF">HDK90DRAFT_536741</name>
</gene>
<feature type="region of interest" description="Disordered" evidence="1">
    <location>
        <begin position="531"/>
        <end position="553"/>
    </location>
</feature>
<keyword evidence="2" id="KW-0732">Signal</keyword>
<evidence type="ECO:0000313" key="4">
    <source>
        <dbReference type="EMBL" id="KAK8227634.1"/>
    </source>
</evidence>
<feature type="domain" description="Peptidase A1" evidence="3">
    <location>
        <begin position="47"/>
        <end position="407"/>
    </location>
</feature>
<dbReference type="Gene3D" id="2.40.70.10">
    <property type="entry name" value="Acid Proteases"/>
    <property type="match status" value="2"/>
</dbReference>
<dbReference type="InterPro" id="IPR021109">
    <property type="entry name" value="Peptidase_aspartic_dom_sf"/>
</dbReference>
<keyword evidence="5" id="KW-1185">Reference proteome</keyword>
<feature type="compositionally biased region" description="Pro residues" evidence="1">
    <location>
        <begin position="544"/>
        <end position="553"/>
    </location>
</feature>
<dbReference type="Pfam" id="PF00026">
    <property type="entry name" value="Asp"/>
    <property type="match status" value="1"/>
</dbReference>
<accession>A0ABR1YFA2</accession>
<feature type="chain" id="PRO_5046341800" evidence="2">
    <location>
        <begin position="24"/>
        <end position="553"/>
    </location>
</feature>
<protein>
    <submittedName>
        <fullName evidence="4">Aspartic peptidase domain-containing protein</fullName>
    </submittedName>
</protein>
<organism evidence="4 5">
    <name type="scientific">Phyllosticta capitalensis</name>
    <dbReference type="NCBI Taxonomy" id="121624"/>
    <lineage>
        <taxon>Eukaryota</taxon>
        <taxon>Fungi</taxon>
        <taxon>Dikarya</taxon>
        <taxon>Ascomycota</taxon>
        <taxon>Pezizomycotina</taxon>
        <taxon>Dothideomycetes</taxon>
        <taxon>Dothideomycetes incertae sedis</taxon>
        <taxon>Botryosphaeriales</taxon>
        <taxon>Phyllostictaceae</taxon>
        <taxon>Phyllosticta</taxon>
    </lineage>
</organism>
<evidence type="ECO:0000256" key="2">
    <source>
        <dbReference type="SAM" id="SignalP"/>
    </source>
</evidence>
<evidence type="ECO:0000256" key="1">
    <source>
        <dbReference type="SAM" id="MobiDB-lite"/>
    </source>
</evidence>
<dbReference type="Proteomes" id="UP001492380">
    <property type="component" value="Unassembled WGS sequence"/>
</dbReference>
<dbReference type="SUPFAM" id="SSF50630">
    <property type="entry name" value="Acid proteases"/>
    <property type="match status" value="1"/>
</dbReference>
<dbReference type="EMBL" id="JBBWRZ010000010">
    <property type="protein sequence ID" value="KAK8227634.1"/>
    <property type="molecule type" value="Genomic_DNA"/>
</dbReference>
<evidence type="ECO:0000313" key="5">
    <source>
        <dbReference type="Proteomes" id="UP001492380"/>
    </source>
</evidence>
<dbReference type="InterPro" id="IPR033121">
    <property type="entry name" value="PEPTIDASE_A1"/>
</dbReference>
<name>A0ABR1YFA2_9PEZI</name>
<comment type="caution">
    <text evidence="4">The sequence shown here is derived from an EMBL/GenBank/DDBJ whole genome shotgun (WGS) entry which is preliminary data.</text>
</comment>
<feature type="signal peptide" evidence="2">
    <location>
        <begin position="1"/>
        <end position="23"/>
    </location>
</feature>
<proteinExistence type="predicted"/>
<sequence>MHLQYSLLSLLIFGLLALAQAQAQLPAPITFSPSGLWDGNDGPWSSFGLRLGLMNQTQHIRVLPAFSVSALFTIDKSGCPTEAEAPTFMSPQQCLEARGGVFDADQSSDWTYYGIFGVDGGSSGLGYLDVTVEFGSETVGLTSDNTQPLLSGQITAMVAVFDYWIGVFGLSPNPSRLANMSTSYPTFFNGLKKTGRIAGNSWSYTAGAYHRNFSANLIFAGYDSSRFSSNNSVQISMMPNTTFVVQVKQIEVIGLTTQIQVISSVSFLSTIESALPYLYIEKSICSEFQRVFNLSYDSGSDLYFIPDDLHSRLLALNPSIIFTVCGSYNGGKTHCGDFPFPYAAFALNASYPLLKYPNGSIINSTAQSRRYFAIKQSNDANSVVLGRVFLQETHIFADFDRKFFNLSQTVFDSTAESRVSIVQAPSNATDDGAAALTAADVTGIAISVVAALATSCYLAFAKLKGRWPFKPPQPVAEEPGKPELDGTGRPCVELSTVDRKEMPCPDKPNEMAFAGQDVELEGSIPLYELPATVDGDSFHRPVPSRKPLPSPQT</sequence>
<reference evidence="4 5" key="1">
    <citation type="submission" date="2024-04" db="EMBL/GenBank/DDBJ databases">
        <title>Phyllosticta paracitricarpa is synonymous to the EU quarantine fungus P. citricarpa based on phylogenomic analyses.</title>
        <authorList>
            <consortium name="Lawrence Berkeley National Laboratory"/>
            <person name="Van Ingen-Buijs V.A."/>
            <person name="Van Westerhoven A.C."/>
            <person name="Haridas S."/>
            <person name="Skiadas P."/>
            <person name="Martin F."/>
            <person name="Groenewald J.Z."/>
            <person name="Crous P.W."/>
            <person name="Seidl M.F."/>
        </authorList>
    </citation>
    <scope>NUCLEOTIDE SEQUENCE [LARGE SCALE GENOMIC DNA]</scope>
    <source>
        <strain evidence="4 5">CBS 123374</strain>
    </source>
</reference>